<organism evidence="1 2">
    <name type="scientific">Naegleria lovaniensis</name>
    <name type="common">Amoeba</name>
    <dbReference type="NCBI Taxonomy" id="51637"/>
    <lineage>
        <taxon>Eukaryota</taxon>
        <taxon>Discoba</taxon>
        <taxon>Heterolobosea</taxon>
        <taxon>Tetramitia</taxon>
        <taxon>Eutetramitia</taxon>
        <taxon>Vahlkampfiidae</taxon>
        <taxon>Naegleria</taxon>
    </lineage>
</organism>
<dbReference type="RefSeq" id="XP_044547372.1">
    <property type="nucleotide sequence ID" value="XM_044695897.1"/>
</dbReference>
<reference evidence="1 2" key="1">
    <citation type="journal article" date="2018" name="BMC Genomics">
        <title>The genome of Naegleria lovaniensis, the basis for a comparative approach to unravel pathogenicity factors of the human pathogenic amoeba N. fowleri.</title>
        <authorList>
            <person name="Liechti N."/>
            <person name="Schurch N."/>
            <person name="Bruggmann R."/>
            <person name="Wittwer M."/>
        </authorList>
    </citation>
    <scope>NUCLEOTIDE SEQUENCE [LARGE SCALE GENOMIC DNA]</scope>
    <source>
        <strain evidence="1 2">ATCC 30569</strain>
    </source>
</reference>
<comment type="caution">
    <text evidence="1">The sequence shown here is derived from an EMBL/GenBank/DDBJ whole genome shotgun (WGS) entry which is preliminary data.</text>
</comment>
<protein>
    <submittedName>
        <fullName evidence="1">Uncharacterized protein</fullName>
    </submittedName>
</protein>
<keyword evidence="2" id="KW-1185">Reference proteome</keyword>
<accession>A0AA88KI04</accession>
<dbReference type="EMBL" id="PYSW02000026">
    <property type="protein sequence ID" value="KAG2381692.1"/>
    <property type="molecule type" value="Genomic_DNA"/>
</dbReference>
<evidence type="ECO:0000313" key="2">
    <source>
        <dbReference type="Proteomes" id="UP000816034"/>
    </source>
</evidence>
<gene>
    <name evidence="1" type="ORF">C9374_006076</name>
</gene>
<dbReference type="GeneID" id="68098531"/>
<proteinExistence type="predicted"/>
<sequence length="108" mass="12212">MPSIKKAKRASKAEESYYSSPMTESNIDALLQYVAAKKNVGMKVTTAIKLFAQEYNFDPNHARSSFYAKVKSFKEQSGLSTMNVFPDDVSRMNDDLLSAIRFETKQVE</sequence>
<evidence type="ECO:0000313" key="1">
    <source>
        <dbReference type="EMBL" id="KAG2381692.1"/>
    </source>
</evidence>
<dbReference type="Proteomes" id="UP000816034">
    <property type="component" value="Unassembled WGS sequence"/>
</dbReference>
<name>A0AA88KI04_NAELO</name>
<dbReference type="AlphaFoldDB" id="A0AA88KI04"/>